<gene>
    <name evidence="1" type="ORF">PMW_25</name>
</gene>
<dbReference type="OrthoDB" id="41664at10239"/>
<sequence length="118" mass="13949">MIEVKRGTIYKHRINGMQYKWDGASWEYKSKVDGQWWPSLSSNFRLIEKLEEIEIAPTRILTAHDFDYSLTLDRTEEGMFVVTYGEQVTAWQKWQDAFNDFTECVAHASDLKGLHYIH</sequence>
<dbReference type="Proteomes" id="UP000223738">
    <property type="component" value="Segment"/>
</dbReference>
<evidence type="ECO:0000313" key="2">
    <source>
        <dbReference type="Proteomes" id="UP000223738"/>
    </source>
</evidence>
<reference evidence="1 2" key="1">
    <citation type="submission" date="2016-03" db="EMBL/GenBank/DDBJ databases">
        <title>Characterization of pf16 and phiPMW: Two novel phages infecting Pseudomonas putida PpG1.</title>
        <authorList>
            <person name="Magill D.J."/>
            <person name="Krylov V.N."/>
            <person name="Allen C.C.R."/>
            <person name="McGrath J.W."/>
            <person name="Quinn J.P."/>
            <person name="Kulakov L.A."/>
        </authorList>
    </citation>
    <scope>NUCLEOTIDE SEQUENCE [LARGE SCALE GENOMIC DNA]</scope>
</reference>
<organism evidence="1 2">
    <name type="scientific">Pseudomonas phage phiPMW</name>
    <dbReference type="NCBI Taxonomy" id="1815582"/>
    <lineage>
        <taxon>Viruses</taxon>
        <taxon>Duplodnaviria</taxon>
        <taxon>Heunggongvirae</taxon>
        <taxon>Uroviricota</taxon>
        <taxon>Caudoviricetes</taxon>
        <taxon>Plaisancevirus</taxon>
        <taxon>Plaisancevirus PMW</taxon>
    </lineage>
</organism>
<proteinExistence type="predicted"/>
<evidence type="ECO:0000313" key="1">
    <source>
        <dbReference type="EMBL" id="ANA49150.1"/>
    </source>
</evidence>
<dbReference type="EMBL" id="KU862660">
    <property type="protein sequence ID" value="ANA49150.1"/>
    <property type="molecule type" value="Genomic_DNA"/>
</dbReference>
<keyword evidence="2" id="KW-1185">Reference proteome</keyword>
<protein>
    <submittedName>
        <fullName evidence="1">Uncharacterized protein</fullName>
    </submittedName>
</protein>
<accession>A0A1S5R159</accession>
<name>A0A1S5R159_9CAUD</name>